<feature type="compositionally biased region" description="Polar residues" evidence="5">
    <location>
        <begin position="214"/>
        <end position="223"/>
    </location>
</feature>
<dbReference type="SUPFAM" id="SSF82199">
    <property type="entry name" value="SET domain"/>
    <property type="match status" value="1"/>
</dbReference>
<keyword evidence="8" id="KW-1185">Reference proteome</keyword>
<dbReference type="InterPro" id="IPR036464">
    <property type="entry name" value="Rubisco_LSMT_subst-bd_sf"/>
</dbReference>
<dbReference type="SUPFAM" id="SSF81822">
    <property type="entry name" value="RuBisCo LSMT C-terminal, substrate-binding domain"/>
    <property type="match status" value="1"/>
</dbReference>
<dbReference type="Gene3D" id="3.90.1410.10">
    <property type="entry name" value="set domain protein methyltransferase, domain 1"/>
    <property type="match status" value="1"/>
</dbReference>
<evidence type="ECO:0000256" key="1">
    <source>
        <dbReference type="ARBA" id="ARBA00022603"/>
    </source>
</evidence>
<dbReference type="Gene3D" id="3.90.1420.10">
    <property type="entry name" value="Rubisco LSMT, substrate-binding domain"/>
    <property type="match status" value="1"/>
</dbReference>
<feature type="compositionally biased region" description="Low complexity" evidence="5">
    <location>
        <begin position="231"/>
        <end position="244"/>
    </location>
</feature>
<dbReference type="PROSITE" id="PS50280">
    <property type="entry name" value="SET"/>
    <property type="match status" value="1"/>
</dbReference>
<dbReference type="InterPro" id="IPR011383">
    <property type="entry name" value="N-lys_methylase_SETD6"/>
</dbReference>
<dbReference type="PIRSF" id="PIRSF011771">
    <property type="entry name" value="RMS1_SET"/>
    <property type="match status" value="1"/>
</dbReference>
<dbReference type="PANTHER" id="PTHR13271">
    <property type="entry name" value="UNCHARACTERIZED PUTATIVE METHYLTRANSFERASE"/>
    <property type="match status" value="1"/>
</dbReference>
<feature type="region of interest" description="Disordered" evidence="5">
    <location>
        <begin position="511"/>
        <end position="536"/>
    </location>
</feature>
<evidence type="ECO:0000256" key="2">
    <source>
        <dbReference type="ARBA" id="ARBA00022679"/>
    </source>
</evidence>
<dbReference type="AlphaFoldDB" id="A0A0L6UH99"/>
<evidence type="ECO:0000313" key="8">
    <source>
        <dbReference type="Proteomes" id="UP000037035"/>
    </source>
</evidence>
<sequence length="536" mass="61036">MDVQMESETTERATYDKLLVWLRETRGVRMAEGKIGVARFEGEEGWGMAALEEIEKGTTLFSIPRPPSTKSPLLALHSSRLIPSLDPHHRTLIANNWIPLLLVLLFERVQAHLRPHDPLSWAPYFDTLPQEFDTLMFWNQDELAELTGSTILEKIGKEEAEKDYERVVKRLIESRPDLFPVPEGTTWEENYGLAAYHRMGSLVLSRSFHVEAEPQQNSDQSPDLQHDVSMDSAPSSINNPASSDPAHDQSLDQISLPDSQDHDDLEREAVQDIAMVPLADLLNAKTGCENAKLFYESDCLKMKATRNIKKGEQIYNTYGDPPNADLLRRYGYVDNPNRYDVVEISIKTCLEVAKTHLSSQSPGVASSHLLEDRLEWALEMGLDDVFEIPTELERKKQGIRLLPDDLTCILQILLLTRDEFGRHKAKEELPKPKLHHPEVMVLAQKVINRRMADYPTTIDEDQRQLEALGAASHHQSRVKIKRKIKAIIVRKSEKEILASLARSLAHKQQLVLNPDSQKRKSIHDCNNPSRPKKRSF</sequence>
<gene>
    <name evidence="7" type="ORF">VP01_606g9</name>
</gene>
<dbReference type="GO" id="GO:0016279">
    <property type="term" value="F:protein-lysine N-methyltransferase activity"/>
    <property type="evidence" value="ECO:0007669"/>
    <property type="project" value="UniProtKB-UniRule"/>
</dbReference>
<dbReference type="Pfam" id="PF00856">
    <property type="entry name" value="SET"/>
    <property type="match status" value="1"/>
</dbReference>
<dbReference type="EC" id="2.1.1.-" evidence="4"/>
<keyword evidence="3 4" id="KW-0949">S-adenosyl-L-methionine</keyword>
<dbReference type="Proteomes" id="UP000037035">
    <property type="component" value="Unassembled WGS sequence"/>
</dbReference>
<evidence type="ECO:0000259" key="6">
    <source>
        <dbReference type="PROSITE" id="PS50280"/>
    </source>
</evidence>
<dbReference type="GO" id="GO:0032259">
    <property type="term" value="P:methylation"/>
    <property type="evidence" value="ECO:0007669"/>
    <property type="project" value="UniProtKB-KW"/>
</dbReference>
<comment type="subcellular location">
    <subcellularLocation>
        <location evidence="4">Nucleus</location>
    </subcellularLocation>
</comment>
<feature type="region of interest" description="Disordered" evidence="5">
    <location>
        <begin position="211"/>
        <end position="260"/>
    </location>
</feature>
<dbReference type="VEuPathDB" id="FungiDB:VP01_606g9"/>
<dbReference type="OrthoDB" id="341421at2759"/>
<protein>
    <recommendedName>
        <fullName evidence="4">Ribosomal lysine N-methyltransferase 4</fullName>
        <ecNumber evidence="4">2.1.1.-</ecNumber>
    </recommendedName>
</protein>
<keyword evidence="1 4" id="KW-0489">Methyltransferase</keyword>
<reference evidence="7 8" key="1">
    <citation type="submission" date="2015-08" db="EMBL/GenBank/DDBJ databases">
        <title>Next Generation Sequencing and Analysis of the Genome of Puccinia sorghi L Schw, the Causal Agent of Maize Common Rust.</title>
        <authorList>
            <person name="Rochi L."/>
            <person name="Burguener G."/>
            <person name="Darino M."/>
            <person name="Turjanski A."/>
            <person name="Kreff E."/>
            <person name="Dieguez M.J."/>
            <person name="Sacco F."/>
        </authorList>
    </citation>
    <scope>NUCLEOTIDE SEQUENCE [LARGE SCALE GENOMIC DNA]</scope>
    <source>
        <strain evidence="7 8">RO10H11247</strain>
    </source>
</reference>
<dbReference type="InterPro" id="IPR015353">
    <property type="entry name" value="Rubisco_LSMT_subst-bd"/>
</dbReference>
<dbReference type="InterPro" id="IPR050600">
    <property type="entry name" value="SETD3_SETD6_MTase"/>
</dbReference>
<accession>A0A0L6UH99</accession>
<keyword evidence="4" id="KW-0539">Nucleus</keyword>
<comment type="caution">
    <text evidence="7">The sequence shown here is derived from an EMBL/GenBank/DDBJ whole genome shotgun (WGS) entry which is preliminary data.</text>
</comment>
<keyword evidence="2 4" id="KW-0808">Transferase</keyword>
<dbReference type="Pfam" id="PF09273">
    <property type="entry name" value="Rubis-subs-bind"/>
    <property type="match status" value="1"/>
</dbReference>
<name>A0A0L6UH99_9BASI</name>
<evidence type="ECO:0000256" key="4">
    <source>
        <dbReference type="PIRNR" id="PIRNR011771"/>
    </source>
</evidence>
<comment type="similarity">
    <text evidence="4">Belongs to the class V-like SAM-binding methyltransferase superfamily. Histone-lysine methyltransferase family. SETD6 subfamily.</text>
</comment>
<dbReference type="InterPro" id="IPR001214">
    <property type="entry name" value="SET_dom"/>
</dbReference>
<evidence type="ECO:0000256" key="3">
    <source>
        <dbReference type="ARBA" id="ARBA00022691"/>
    </source>
</evidence>
<dbReference type="PANTHER" id="PTHR13271:SF34">
    <property type="entry name" value="N-LYSINE METHYLTRANSFERASE SETD6"/>
    <property type="match status" value="1"/>
</dbReference>
<evidence type="ECO:0000256" key="5">
    <source>
        <dbReference type="SAM" id="MobiDB-lite"/>
    </source>
</evidence>
<dbReference type="GO" id="GO:0005634">
    <property type="term" value="C:nucleus"/>
    <property type="evidence" value="ECO:0007669"/>
    <property type="project" value="UniProtKB-SubCell"/>
</dbReference>
<feature type="domain" description="SET" evidence="6">
    <location>
        <begin position="33"/>
        <end position="319"/>
    </location>
</feature>
<organism evidence="7 8">
    <name type="scientific">Puccinia sorghi</name>
    <dbReference type="NCBI Taxonomy" id="27349"/>
    <lineage>
        <taxon>Eukaryota</taxon>
        <taxon>Fungi</taxon>
        <taxon>Dikarya</taxon>
        <taxon>Basidiomycota</taxon>
        <taxon>Pucciniomycotina</taxon>
        <taxon>Pucciniomycetes</taxon>
        <taxon>Pucciniales</taxon>
        <taxon>Pucciniaceae</taxon>
        <taxon>Puccinia</taxon>
    </lineage>
</organism>
<dbReference type="EMBL" id="LAVV01011352">
    <property type="protein sequence ID" value="KNZ47888.1"/>
    <property type="molecule type" value="Genomic_DNA"/>
</dbReference>
<proteinExistence type="inferred from homology"/>
<comment type="function">
    <text evidence="4">S-adenosyl-L-methionine-dependent protein-lysine N-methyltransferase that monomethylates 60S ribosomal protein L42.</text>
</comment>
<evidence type="ECO:0000313" key="7">
    <source>
        <dbReference type="EMBL" id="KNZ47888.1"/>
    </source>
</evidence>
<dbReference type="STRING" id="27349.A0A0L6UH99"/>
<dbReference type="InterPro" id="IPR046341">
    <property type="entry name" value="SET_dom_sf"/>
</dbReference>